<evidence type="ECO:0000256" key="3">
    <source>
        <dbReference type="ARBA" id="ARBA00022448"/>
    </source>
</evidence>
<dbReference type="SUPFAM" id="SSF53850">
    <property type="entry name" value="Periplasmic binding protein-like II"/>
    <property type="match status" value="1"/>
</dbReference>
<dbReference type="GO" id="GO:0030288">
    <property type="term" value="C:outer membrane-bounded periplasmic space"/>
    <property type="evidence" value="ECO:0007669"/>
    <property type="project" value="UniProtKB-ARBA"/>
</dbReference>
<comment type="subcellular location">
    <subcellularLocation>
        <location evidence="1">Cell envelope</location>
    </subcellularLocation>
</comment>
<accession>A0A517ZJA2</accession>
<dbReference type="InterPro" id="IPR030678">
    <property type="entry name" value="Peptide/Ni-bd"/>
</dbReference>
<keyword evidence="3" id="KW-0813">Transport</keyword>
<dbReference type="Gene3D" id="3.10.105.10">
    <property type="entry name" value="Dipeptide-binding Protein, Domain 3"/>
    <property type="match status" value="1"/>
</dbReference>
<gene>
    <name evidence="6" type="primary">hbpA</name>
    <name evidence="6" type="ORF">Mal52_10350</name>
</gene>
<dbReference type="PANTHER" id="PTHR30290">
    <property type="entry name" value="PERIPLASMIC BINDING COMPONENT OF ABC TRANSPORTER"/>
    <property type="match status" value="1"/>
</dbReference>
<evidence type="ECO:0000256" key="1">
    <source>
        <dbReference type="ARBA" id="ARBA00004196"/>
    </source>
</evidence>
<reference evidence="6 7" key="1">
    <citation type="submission" date="2019-02" db="EMBL/GenBank/DDBJ databases">
        <title>Deep-cultivation of Planctomycetes and their phenomic and genomic characterization uncovers novel biology.</title>
        <authorList>
            <person name="Wiegand S."/>
            <person name="Jogler M."/>
            <person name="Boedeker C."/>
            <person name="Pinto D."/>
            <person name="Vollmers J."/>
            <person name="Rivas-Marin E."/>
            <person name="Kohn T."/>
            <person name="Peeters S.H."/>
            <person name="Heuer A."/>
            <person name="Rast P."/>
            <person name="Oberbeckmann S."/>
            <person name="Bunk B."/>
            <person name="Jeske O."/>
            <person name="Meyerdierks A."/>
            <person name="Storesund J.E."/>
            <person name="Kallscheuer N."/>
            <person name="Luecker S."/>
            <person name="Lage O.M."/>
            <person name="Pohl T."/>
            <person name="Merkel B.J."/>
            <person name="Hornburger P."/>
            <person name="Mueller R.-W."/>
            <person name="Bruemmer F."/>
            <person name="Labrenz M."/>
            <person name="Spormann A.M."/>
            <person name="Op den Camp H."/>
            <person name="Overmann J."/>
            <person name="Amann R."/>
            <person name="Jetten M.S.M."/>
            <person name="Mascher T."/>
            <person name="Medema M.H."/>
            <person name="Devos D.P."/>
            <person name="Kaster A.-K."/>
            <person name="Ovreas L."/>
            <person name="Rohde M."/>
            <person name="Galperin M.Y."/>
            <person name="Jogler C."/>
        </authorList>
    </citation>
    <scope>NUCLEOTIDE SEQUENCE [LARGE SCALE GENOMIC DNA]</scope>
    <source>
        <strain evidence="6 7">Mal52</strain>
    </source>
</reference>
<keyword evidence="4" id="KW-0732">Signal</keyword>
<dbReference type="Pfam" id="PF00496">
    <property type="entry name" value="SBP_bac_5"/>
    <property type="match status" value="1"/>
</dbReference>
<evidence type="ECO:0000259" key="5">
    <source>
        <dbReference type="Pfam" id="PF00496"/>
    </source>
</evidence>
<organism evidence="6 7">
    <name type="scientific">Symmachiella dynata</name>
    <dbReference type="NCBI Taxonomy" id="2527995"/>
    <lineage>
        <taxon>Bacteria</taxon>
        <taxon>Pseudomonadati</taxon>
        <taxon>Planctomycetota</taxon>
        <taxon>Planctomycetia</taxon>
        <taxon>Planctomycetales</taxon>
        <taxon>Planctomycetaceae</taxon>
        <taxon>Symmachiella</taxon>
    </lineage>
</organism>
<sequence>MNKTQHTPSVKWLARTLHIAAVLALLACSSCSRIDEEGKVLRLPLRADDPKSLDPVQGSTVYDNKATCQVYETLVQYKYLIRPPELEPLLLSEMPTISEDRLTYHFKLKPGVLFHDDPCFPDGKGRELVTDDVFYSWKRMADNGNNPKSWWLLKDTIKGFDEYREQQNAAVEAQTGSFDYDAPVAGMQKINDHEFRVILKQPVQRFMWVLAMFQTAIVPREAVEKYGDRFGRHPVGTGPFTLAEEDWRPGQRMVFYKNPSYHPCYYPTEHMPSDVAAGWTKDAGKRLPLVDRLEFQFFVQDQPMWLSFRTGKIDYTQVPDEYFDEAFLKRTKQLRPKLVREGITTQNVELLDFIFRGFNMEDELLGGYGEKQKKLRQAISLAIDLDEFNEAFYSGINTVYDGPIPPGLEGFPPDGKADVSYRGPNLERARQLLAEAGYPEGKGLPRIEFYTSSGRNNVEQTELLKRQLGKINVEINAQIVEFSTLIEKVHNKKAPFFGFAWGSDYPDAENNLALFYSPNAAPGSNSFNYSRPEYDRLYEQIRSMPPSPERTELYIKMRDMVIEDTPYTGSMGRTRFYLINPWLKNFKVTEDFYNWPKYLDVTQRGVYPSEN</sequence>
<name>A0A517ZJA2_9PLAN</name>
<dbReference type="KEGG" id="sdyn:Mal52_10350"/>
<proteinExistence type="inferred from homology"/>
<dbReference type="InterPro" id="IPR039424">
    <property type="entry name" value="SBP_5"/>
</dbReference>
<dbReference type="PIRSF" id="PIRSF002741">
    <property type="entry name" value="MppA"/>
    <property type="match status" value="1"/>
</dbReference>
<dbReference type="InterPro" id="IPR000914">
    <property type="entry name" value="SBP_5_dom"/>
</dbReference>
<keyword evidence="7" id="KW-1185">Reference proteome</keyword>
<comment type="similarity">
    <text evidence="2">Belongs to the bacterial solute-binding protein 5 family.</text>
</comment>
<dbReference type="GO" id="GO:0015833">
    <property type="term" value="P:peptide transport"/>
    <property type="evidence" value="ECO:0007669"/>
    <property type="project" value="TreeGrafter"/>
</dbReference>
<dbReference type="AlphaFoldDB" id="A0A517ZJA2"/>
<feature type="domain" description="Solute-binding protein family 5" evidence="5">
    <location>
        <begin position="85"/>
        <end position="520"/>
    </location>
</feature>
<dbReference type="Gene3D" id="3.40.190.10">
    <property type="entry name" value="Periplasmic binding protein-like II"/>
    <property type="match status" value="1"/>
</dbReference>
<dbReference type="GO" id="GO:1904680">
    <property type="term" value="F:peptide transmembrane transporter activity"/>
    <property type="evidence" value="ECO:0007669"/>
    <property type="project" value="TreeGrafter"/>
</dbReference>
<evidence type="ECO:0000256" key="4">
    <source>
        <dbReference type="ARBA" id="ARBA00022729"/>
    </source>
</evidence>
<evidence type="ECO:0000256" key="2">
    <source>
        <dbReference type="ARBA" id="ARBA00005695"/>
    </source>
</evidence>
<dbReference type="EMBL" id="CP036276">
    <property type="protein sequence ID" value="QDU42572.1"/>
    <property type="molecule type" value="Genomic_DNA"/>
</dbReference>
<dbReference type="PANTHER" id="PTHR30290:SF10">
    <property type="entry name" value="PERIPLASMIC OLIGOPEPTIDE-BINDING PROTEIN-RELATED"/>
    <property type="match status" value="1"/>
</dbReference>
<evidence type="ECO:0000313" key="7">
    <source>
        <dbReference type="Proteomes" id="UP000319383"/>
    </source>
</evidence>
<dbReference type="Proteomes" id="UP000319383">
    <property type="component" value="Chromosome"/>
</dbReference>
<dbReference type="RefSeq" id="WP_145374607.1">
    <property type="nucleotide sequence ID" value="NZ_CP036276.1"/>
</dbReference>
<dbReference type="GO" id="GO:0043190">
    <property type="term" value="C:ATP-binding cassette (ABC) transporter complex"/>
    <property type="evidence" value="ECO:0007669"/>
    <property type="project" value="InterPro"/>
</dbReference>
<protein>
    <submittedName>
        <fullName evidence="6">Heme-binding protein A</fullName>
    </submittedName>
</protein>
<dbReference type="PROSITE" id="PS51257">
    <property type="entry name" value="PROKAR_LIPOPROTEIN"/>
    <property type="match status" value="1"/>
</dbReference>
<evidence type="ECO:0000313" key="6">
    <source>
        <dbReference type="EMBL" id="QDU42572.1"/>
    </source>
</evidence>